<reference evidence="6" key="1">
    <citation type="submission" date="2014-11" db="EMBL/GenBank/DDBJ databases">
        <authorList>
            <person name="Otto D Thomas"/>
            <person name="Naeem Raeece"/>
        </authorList>
    </citation>
    <scope>NUCLEOTIDE SEQUENCE</scope>
</reference>
<evidence type="ECO:0000256" key="4">
    <source>
        <dbReference type="ARBA" id="ARBA00011959"/>
    </source>
</evidence>
<dbReference type="FunFam" id="3.40.50.1360:FF:000001">
    <property type="entry name" value="Ribose-5-phosphate isomerase A"/>
    <property type="match status" value="1"/>
</dbReference>
<dbReference type="InterPro" id="IPR004788">
    <property type="entry name" value="Ribose5P_isomerase_type_A"/>
</dbReference>
<dbReference type="PhylomeDB" id="A0A0G4HCG5"/>
<evidence type="ECO:0000256" key="2">
    <source>
        <dbReference type="ARBA" id="ARBA00004988"/>
    </source>
</evidence>
<dbReference type="Gene3D" id="3.40.50.1360">
    <property type="match status" value="1"/>
</dbReference>
<dbReference type="GO" id="GO:0004751">
    <property type="term" value="F:ribose-5-phosphate isomerase activity"/>
    <property type="evidence" value="ECO:0007669"/>
    <property type="project" value="UniProtKB-EC"/>
</dbReference>
<dbReference type="NCBIfam" id="TIGR00021">
    <property type="entry name" value="rpiA"/>
    <property type="match status" value="1"/>
</dbReference>
<evidence type="ECO:0000313" key="6">
    <source>
        <dbReference type="EMBL" id="CEM41677.1"/>
    </source>
</evidence>
<keyword evidence="5" id="KW-0413">Isomerase</keyword>
<dbReference type="Pfam" id="PF06026">
    <property type="entry name" value="Rib_5-P_isom_A"/>
    <property type="match status" value="1"/>
</dbReference>
<dbReference type="GO" id="GO:0009052">
    <property type="term" value="P:pentose-phosphate shunt, non-oxidative branch"/>
    <property type="evidence" value="ECO:0007669"/>
    <property type="project" value="InterPro"/>
</dbReference>
<accession>A0A0G4HCG5</accession>
<dbReference type="InterPro" id="IPR020672">
    <property type="entry name" value="Ribose5P_isomerase_typA_subgr"/>
</dbReference>
<dbReference type="CDD" id="cd01398">
    <property type="entry name" value="RPI_A"/>
    <property type="match status" value="1"/>
</dbReference>
<dbReference type="AlphaFoldDB" id="A0A0G4HCG5"/>
<dbReference type="PANTHER" id="PTHR43748">
    <property type="entry name" value="RIBOSE-5-PHOSPHATE ISOMERASE 3, CHLOROPLASTIC-RELATED"/>
    <property type="match status" value="1"/>
</dbReference>
<sequence>MSVSQDEMKKNVGYKAVDDYVKSGMLVGLGTGSTVYFAVERLGEKLKSGELKDIVGIPTSERTREQAESLGIPLITLDQRSDIDVAIDGADEVDPKLSLVKGRGGALLREKQIEECAKEFIVIVDQSKIQDGLGTDGAMPVEVNKFCCDYLRAKVADLPALKGVKGLKAELRKNKDGSLYETDNQNYIVDLYMDSPIPDIKECGRQLKSLTGVIEHGLFIDMASACLVGQPDGSVVLKTAL</sequence>
<comment type="similarity">
    <text evidence="3">Belongs to the ribose 5-phosphate isomerase family.</text>
</comment>
<dbReference type="UniPathway" id="UPA00115">
    <property type="reaction ID" value="UER00412"/>
</dbReference>
<dbReference type="SUPFAM" id="SSF75445">
    <property type="entry name" value="D-ribose-5-phosphate isomerase (RpiA), lid domain"/>
    <property type="match status" value="1"/>
</dbReference>
<dbReference type="SUPFAM" id="SSF100950">
    <property type="entry name" value="NagB/RpiA/CoA transferase-like"/>
    <property type="match status" value="1"/>
</dbReference>
<dbReference type="Gene3D" id="3.30.70.260">
    <property type="match status" value="1"/>
</dbReference>
<comment type="catalytic activity">
    <reaction evidence="1">
        <text>aldehydo-D-ribose 5-phosphate = D-ribulose 5-phosphate</text>
        <dbReference type="Rhea" id="RHEA:14657"/>
        <dbReference type="ChEBI" id="CHEBI:58121"/>
        <dbReference type="ChEBI" id="CHEBI:58273"/>
        <dbReference type="EC" id="5.3.1.6"/>
    </reaction>
</comment>
<evidence type="ECO:0000256" key="1">
    <source>
        <dbReference type="ARBA" id="ARBA00001713"/>
    </source>
</evidence>
<dbReference type="PANTHER" id="PTHR43748:SF3">
    <property type="entry name" value="RIBOSE-5-PHOSPHATE ISOMERASE 3, CHLOROPLASTIC-RELATED"/>
    <property type="match status" value="1"/>
</dbReference>
<name>A0A0G4HCG5_9ALVE</name>
<dbReference type="VEuPathDB" id="CryptoDB:Cvel_26177"/>
<gene>
    <name evidence="6" type="ORF">Cvel_26177</name>
</gene>
<dbReference type="NCBIfam" id="NF001924">
    <property type="entry name" value="PRK00702.1"/>
    <property type="match status" value="1"/>
</dbReference>
<dbReference type="EMBL" id="CDMZ01002286">
    <property type="protein sequence ID" value="CEM41677.1"/>
    <property type="molecule type" value="Genomic_DNA"/>
</dbReference>
<comment type="pathway">
    <text evidence="2">Carbohydrate degradation; pentose phosphate pathway; D-ribose 5-phosphate from D-ribulose 5-phosphate (non-oxidative stage): step 1/1.</text>
</comment>
<dbReference type="HAMAP" id="MF_00170">
    <property type="entry name" value="Rib_5P_isom_A"/>
    <property type="match status" value="1"/>
</dbReference>
<organism evidence="6">
    <name type="scientific">Chromera velia CCMP2878</name>
    <dbReference type="NCBI Taxonomy" id="1169474"/>
    <lineage>
        <taxon>Eukaryota</taxon>
        <taxon>Sar</taxon>
        <taxon>Alveolata</taxon>
        <taxon>Colpodellida</taxon>
        <taxon>Chromeraceae</taxon>
        <taxon>Chromera</taxon>
    </lineage>
</organism>
<dbReference type="InterPro" id="IPR050262">
    <property type="entry name" value="Ribose-5P_isomerase"/>
</dbReference>
<evidence type="ECO:0000256" key="3">
    <source>
        <dbReference type="ARBA" id="ARBA00008088"/>
    </source>
</evidence>
<protein>
    <recommendedName>
        <fullName evidence="4">ribose-5-phosphate isomerase</fullName>
        <ecNumber evidence="4">5.3.1.6</ecNumber>
    </recommendedName>
</protein>
<dbReference type="EC" id="5.3.1.6" evidence="4"/>
<evidence type="ECO:0000256" key="5">
    <source>
        <dbReference type="ARBA" id="ARBA00023235"/>
    </source>
</evidence>
<dbReference type="InterPro" id="IPR037171">
    <property type="entry name" value="NagB/RpiA_transferase-like"/>
</dbReference>
<proteinExistence type="inferred from homology"/>